<evidence type="ECO:0000256" key="1">
    <source>
        <dbReference type="ARBA" id="ARBA00004651"/>
    </source>
</evidence>
<evidence type="ECO:0000256" key="6">
    <source>
        <dbReference type="SAM" id="Phobius"/>
    </source>
</evidence>
<gene>
    <name evidence="7" type="ORF">DFR50_11851</name>
</gene>
<dbReference type="PANTHER" id="PTHR30250:SF26">
    <property type="entry name" value="PSMA PROTEIN"/>
    <property type="match status" value="1"/>
</dbReference>
<protein>
    <submittedName>
        <fullName evidence="7">O-antigen/teichoic acid export membrane protein</fullName>
    </submittedName>
</protein>
<dbReference type="RefSeq" id="WP_113890392.1">
    <property type="nucleotide sequence ID" value="NZ_QNRK01000018.1"/>
</dbReference>
<dbReference type="InterPro" id="IPR050833">
    <property type="entry name" value="Poly_Biosynth_Transport"/>
</dbReference>
<organism evidence="7 8">
    <name type="scientific">Roseiarcus fermentans</name>
    <dbReference type="NCBI Taxonomy" id="1473586"/>
    <lineage>
        <taxon>Bacteria</taxon>
        <taxon>Pseudomonadati</taxon>
        <taxon>Pseudomonadota</taxon>
        <taxon>Alphaproteobacteria</taxon>
        <taxon>Hyphomicrobiales</taxon>
        <taxon>Roseiarcaceae</taxon>
        <taxon>Roseiarcus</taxon>
    </lineage>
</organism>
<evidence type="ECO:0000256" key="4">
    <source>
        <dbReference type="ARBA" id="ARBA00022989"/>
    </source>
</evidence>
<dbReference type="EMBL" id="QNRK01000018">
    <property type="protein sequence ID" value="RBP10565.1"/>
    <property type="molecule type" value="Genomic_DNA"/>
</dbReference>
<feature type="transmembrane region" description="Helical" evidence="6">
    <location>
        <begin position="310"/>
        <end position="333"/>
    </location>
</feature>
<dbReference type="GO" id="GO:0005886">
    <property type="term" value="C:plasma membrane"/>
    <property type="evidence" value="ECO:0007669"/>
    <property type="project" value="UniProtKB-SubCell"/>
</dbReference>
<feature type="transmembrane region" description="Helical" evidence="6">
    <location>
        <begin position="198"/>
        <end position="218"/>
    </location>
</feature>
<dbReference type="AlphaFoldDB" id="A0A366FA22"/>
<dbReference type="OrthoDB" id="7605542at2"/>
<sequence>MSDRRDPRPTAKLARLAATLIELLPLQFNLLANLKKSYPLVIVGSIETGLPFVRMLALTHILSLTQIGFISVLTAFSIFLEVSTDIAIYRFVYSAPKDRYEEALASAHALALVRGVAISILAVCVAPLVASAVSLGDSWTSFALLGPPMLIRSFENLSPRIAERDFRYWPQVGTMGVTATVSIVVMIIVALITRNYYAMIASTYAQVVALVLASRIFADVPYRIDFRSPLFKTAFRFSYPLLFNGLGLSIAMQGDRFVVAAFFDLKTLAIYSVILLTATVPLTLLNRVLQTTILARFYHASSDPGRLNAEVKLAASVVAVLAALYGGGVVLLLSPVVTLVFGAKFHADPMAMGLLGAAAFTRLARTEPFTSVMLNASRTKRLAASNILTSSALAYMVGASFLDRSINGLLGARLAGELTSWVVTFFMARRAPEGGRFAFTLSTLVALLFFGLACLGSYALGSARDSLLPSLAATVVFVIAVLAWGVVDLRRRMSRLRAAIVQGQTAATDASAS</sequence>
<feature type="transmembrane region" description="Helical" evidence="6">
    <location>
        <begin position="382"/>
        <end position="402"/>
    </location>
</feature>
<dbReference type="Pfam" id="PF13440">
    <property type="entry name" value="Polysacc_synt_3"/>
    <property type="match status" value="1"/>
</dbReference>
<keyword evidence="5 6" id="KW-0472">Membrane</keyword>
<evidence type="ECO:0000256" key="5">
    <source>
        <dbReference type="ARBA" id="ARBA00023136"/>
    </source>
</evidence>
<dbReference type="PANTHER" id="PTHR30250">
    <property type="entry name" value="PST FAMILY PREDICTED COLANIC ACID TRANSPORTER"/>
    <property type="match status" value="1"/>
</dbReference>
<keyword evidence="3 6" id="KW-0812">Transmembrane</keyword>
<feature type="transmembrane region" description="Helical" evidence="6">
    <location>
        <begin position="172"/>
        <end position="192"/>
    </location>
</feature>
<comment type="caution">
    <text evidence="7">The sequence shown here is derived from an EMBL/GenBank/DDBJ whole genome shotgun (WGS) entry which is preliminary data.</text>
</comment>
<accession>A0A366FA22</accession>
<name>A0A366FA22_9HYPH</name>
<feature type="transmembrane region" description="Helical" evidence="6">
    <location>
        <begin position="239"/>
        <end position="263"/>
    </location>
</feature>
<feature type="transmembrane region" description="Helical" evidence="6">
    <location>
        <begin position="439"/>
        <end position="461"/>
    </location>
</feature>
<evidence type="ECO:0000313" key="7">
    <source>
        <dbReference type="EMBL" id="RBP10565.1"/>
    </source>
</evidence>
<feature type="transmembrane region" description="Helical" evidence="6">
    <location>
        <begin position="467"/>
        <end position="487"/>
    </location>
</feature>
<comment type="subcellular location">
    <subcellularLocation>
        <location evidence="1">Cell membrane</location>
        <topology evidence="1">Multi-pass membrane protein</topology>
    </subcellularLocation>
</comment>
<evidence type="ECO:0000256" key="2">
    <source>
        <dbReference type="ARBA" id="ARBA00022475"/>
    </source>
</evidence>
<keyword evidence="2" id="KW-1003">Cell membrane</keyword>
<keyword evidence="4 6" id="KW-1133">Transmembrane helix</keyword>
<reference evidence="7 8" key="1">
    <citation type="submission" date="2018-06" db="EMBL/GenBank/DDBJ databases">
        <title>Genomic Encyclopedia of Type Strains, Phase IV (KMG-IV): sequencing the most valuable type-strain genomes for metagenomic binning, comparative biology and taxonomic classification.</title>
        <authorList>
            <person name="Goeker M."/>
        </authorList>
    </citation>
    <scope>NUCLEOTIDE SEQUENCE [LARGE SCALE GENOMIC DNA]</scope>
    <source>
        <strain evidence="7 8">DSM 24875</strain>
    </source>
</reference>
<evidence type="ECO:0000256" key="3">
    <source>
        <dbReference type="ARBA" id="ARBA00022692"/>
    </source>
</evidence>
<proteinExistence type="predicted"/>
<feature type="transmembrane region" description="Helical" evidence="6">
    <location>
        <begin position="52"/>
        <end position="82"/>
    </location>
</feature>
<keyword evidence="8" id="KW-1185">Reference proteome</keyword>
<evidence type="ECO:0000313" key="8">
    <source>
        <dbReference type="Proteomes" id="UP000253529"/>
    </source>
</evidence>
<feature type="transmembrane region" description="Helical" evidence="6">
    <location>
        <begin position="408"/>
        <end position="427"/>
    </location>
</feature>
<feature type="transmembrane region" description="Helical" evidence="6">
    <location>
        <begin position="103"/>
        <end position="123"/>
    </location>
</feature>
<dbReference type="Proteomes" id="UP000253529">
    <property type="component" value="Unassembled WGS sequence"/>
</dbReference>